<feature type="domain" description="Pan3 C-terminal knob" evidence="9">
    <location>
        <begin position="594"/>
        <end position="679"/>
    </location>
</feature>
<dbReference type="GO" id="GO:0008270">
    <property type="term" value="F:zinc ion binding"/>
    <property type="evidence" value="ECO:0007669"/>
    <property type="project" value="UniProtKB-KW"/>
</dbReference>
<keyword evidence="6" id="KW-0067">ATP-binding</keyword>
<reference evidence="10 11" key="1">
    <citation type="submission" date="2017-03" db="EMBL/GenBank/DDBJ databases">
        <title>Genomes of endolithic fungi from Antarctica.</title>
        <authorList>
            <person name="Coleine C."/>
            <person name="Masonjones S."/>
            <person name="Stajich J.E."/>
        </authorList>
    </citation>
    <scope>NUCLEOTIDE SEQUENCE [LARGE SCALE GENOMIC DNA]</scope>
    <source>
        <strain evidence="10 11">CCFEE 5187</strain>
    </source>
</reference>
<dbReference type="HAMAP" id="MF_03181">
    <property type="entry name" value="PAN3"/>
    <property type="match status" value="1"/>
</dbReference>
<keyword evidence="2" id="KW-0963">Cytoplasm</keyword>
<dbReference type="InterPro" id="IPR041332">
    <property type="entry name" value="Pan3_CK"/>
</dbReference>
<protein>
    <recommendedName>
        <fullName evidence="9">Pan3 C-terminal knob domain-containing protein</fullName>
    </recommendedName>
</protein>
<organism evidence="10 11">
    <name type="scientific">Cryomyces minteri</name>
    <dbReference type="NCBI Taxonomy" id="331657"/>
    <lineage>
        <taxon>Eukaryota</taxon>
        <taxon>Fungi</taxon>
        <taxon>Dikarya</taxon>
        <taxon>Ascomycota</taxon>
        <taxon>Pezizomycotina</taxon>
        <taxon>Dothideomycetes</taxon>
        <taxon>Dothideomycetes incertae sedis</taxon>
        <taxon>Cryomyces</taxon>
    </lineage>
</organism>
<dbReference type="PANTHER" id="PTHR12272">
    <property type="entry name" value="DEADENYLATION COMPLEX SUBUNIT PAN3"/>
    <property type="match status" value="1"/>
</dbReference>
<dbReference type="GO" id="GO:0031251">
    <property type="term" value="C:PAN complex"/>
    <property type="evidence" value="ECO:0007669"/>
    <property type="project" value="InterPro"/>
</dbReference>
<dbReference type="FunFam" id="1.10.287.3700:FF:000001">
    <property type="entry name" value="PAN2-PAN3 deadenylation complex subunit PAN3"/>
    <property type="match status" value="1"/>
</dbReference>
<dbReference type="GO" id="GO:0008143">
    <property type="term" value="F:poly(A) binding"/>
    <property type="evidence" value="ECO:0007669"/>
    <property type="project" value="TreeGrafter"/>
</dbReference>
<sequence>QQQVSRDKRLTGTTRIAVFTSTSLSTALGEDSIGAQAIESSASALQKRHEAREAQERCDYPNFTPLPRLDPQDLGDENQLPHIGHLGTSQVLRENCAIFLLEKHDYSNGPGDSSAFSSSASAYDPFTTQSTIPDASGNGQQAHIIPYAHDGPPLAGSAYYPGTATFAQPPQYHLYAPMGPHRENLLAYQRPAHDFFIPNDLRQELQRRNEATLQVFPNSTLPQVDDFHTLVPLDINNQRNTAPFGYQTWVYKAVDARDGNTYVLRRLEGYRLTDARAIDAAKGFLRVNNGNIVNLTHDSFTTRAFGDSSLIFVTDFHPCSKTLAEHHFGSFSRNSGGRHSTAPVPEQVLWSYIVQLACALRALHSRALAARVIIPSKVLLTGKNRIRLNGCGILDVTQYDAQRSISELQQDDLVQLGRLILCIAADNPNAHLNTQKAMDNIRIHHYSVNLYESIVWLLGAATALTSQQQQVLTSPAANQPSLLQQQSKTIDTFLASITTQVTTVFDSSLRSEDLLTSTLSRELENGRLVRLMAKLNLILERPEQSPAAVSNNSINSASTATSMYLGPMNSGTAAFKPANPATAHIHQHHQQAQVHHQQSQAWSETGERYYLKLFRDYVFHQVDVQGNPVVDLGHVILNLNKLDAGTEEKVMLMSRDEQNVMVVSYKELKRGVESAFSELMKAAGSGRR</sequence>
<dbReference type="EMBL" id="NAJN01001638">
    <property type="protein sequence ID" value="TKA62013.1"/>
    <property type="molecule type" value="Genomic_DNA"/>
</dbReference>
<evidence type="ECO:0000256" key="8">
    <source>
        <dbReference type="SAM" id="MobiDB-lite"/>
    </source>
</evidence>
<dbReference type="PANTHER" id="PTHR12272:SF11">
    <property type="entry name" value="PAN2-PAN3 DEADENYLATION COMPLEX SUBUNIT PAN3"/>
    <property type="match status" value="1"/>
</dbReference>
<evidence type="ECO:0000259" key="9">
    <source>
        <dbReference type="Pfam" id="PF18101"/>
    </source>
</evidence>
<dbReference type="GO" id="GO:0005524">
    <property type="term" value="F:ATP binding"/>
    <property type="evidence" value="ECO:0007669"/>
    <property type="project" value="UniProtKB-KW"/>
</dbReference>
<keyword evidence="3" id="KW-0507">mRNA processing</keyword>
<keyword evidence="11" id="KW-1185">Reference proteome</keyword>
<evidence type="ECO:0000256" key="4">
    <source>
        <dbReference type="ARBA" id="ARBA00022741"/>
    </source>
</evidence>
<proteinExistence type="inferred from homology"/>
<gene>
    <name evidence="10" type="ORF">B0A49_11582</name>
</gene>
<evidence type="ECO:0000313" key="10">
    <source>
        <dbReference type="EMBL" id="TKA62013.1"/>
    </source>
</evidence>
<dbReference type="STRING" id="331657.A0A4U0WI48"/>
<keyword evidence="5" id="KW-0862">Zinc</keyword>
<dbReference type="AlphaFoldDB" id="A0A4U0WI48"/>
<evidence type="ECO:0000256" key="5">
    <source>
        <dbReference type="ARBA" id="ARBA00022771"/>
    </source>
</evidence>
<feature type="domain" description="Pan3 C-terminal knob" evidence="9">
    <location>
        <begin position="490"/>
        <end position="545"/>
    </location>
</feature>
<dbReference type="OrthoDB" id="204958at2759"/>
<dbReference type="Gene3D" id="1.20.5.5160">
    <property type="match status" value="1"/>
</dbReference>
<keyword evidence="7" id="KW-0175">Coiled coil</keyword>
<dbReference type="Gene3D" id="1.10.510.10">
    <property type="entry name" value="Transferase(Phosphotransferase) domain 1"/>
    <property type="match status" value="1"/>
</dbReference>
<dbReference type="GO" id="GO:0006397">
    <property type="term" value="P:mRNA processing"/>
    <property type="evidence" value="ECO:0007669"/>
    <property type="project" value="UniProtKB-KW"/>
</dbReference>
<accession>A0A4U0WI48</accession>
<evidence type="ECO:0000256" key="1">
    <source>
        <dbReference type="ARBA" id="ARBA00004496"/>
    </source>
</evidence>
<keyword evidence="4" id="KW-0547">Nucleotide-binding</keyword>
<evidence type="ECO:0000256" key="3">
    <source>
        <dbReference type="ARBA" id="ARBA00022664"/>
    </source>
</evidence>
<keyword evidence="5" id="KW-0863">Zinc-finger</keyword>
<dbReference type="SUPFAM" id="SSF56112">
    <property type="entry name" value="Protein kinase-like (PK-like)"/>
    <property type="match status" value="1"/>
</dbReference>
<feature type="non-terminal residue" evidence="10">
    <location>
        <position position="1"/>
    </location>
</feature>
<evidence type="ECO:0000313" key="11">
    <source>
        <dbReference type="Proteomes" id="UP000308768"/>
    </source>
</evidence>
<evidence type="ECO:0000256" key="7">
    <source>
        <dbReference type="ARBA" id="ARBA00023054"/>
    </source>
</evidence>
<dbReference type="GO" id="GO:0000289">
    <property type="term" value="P:nuclear-transcribed mRNA poly(A) tail shortening"/>
    <property type="evidence" value="ECO:0007669"/>
    <property type="project" value="InterPro"/>
</dbReference>
<dbReference type="Gene3D" id="1.10.287.3700">
    <property type="match status" value="1"/>
</dbReference>
<dbReference type="InterPro" id="IPR030844">
    <property type="entry name" value="PAN3"/>
</dbReference>
<dbReference type="Pfam" id="PF18101">
    <property type="entry name" value="Pan3_CK"/>
    <property type="match status" value="2"/>
</dbReference>
<comment type="caution">
    <text evidence="10">The sequence shown here is derived from an EMBL/GenBank/DDBJ whole genome shotgun (WGS) entry which is preliminary data.</text>
</comment>
<dbReference type="Proteomes" id="UP000308768">
    <property type="component" value="Unassembled WGS sequence"/>
</dbReference>
<dbReference type="GO" id="GO:0000932">
    <property type="term" value="C:P-body"/>
    <property type="evidence" value="ECO:0007669"/>
    <property type="project" value="TreeGrafter"/>
</dbReference>
<dbReference type="InterPro" id="IPR011009">
    <property type="entry name" value="Kinase-like_dom_sf"/>
</dbReference>
<feature type="region of interest" description="Disordered" evidence="8">
    <location>
        <begin position="44"/>
        <end position="77"/>
    </location>
</feature>
<evidence type="ECO:0000256" key="2">
    <source>
        <dbReference type="ARBA" id="ARBA00022490"/>
    </source>
</evidence>
<feature type="compositionally biased region" description="Basic and acidic residues" evidence="8">
    <location>
        <begin position="47"/>
        <end position="59"/>
    </location>
</feature>
<comment type="subcellular location">
    <subcellularLocation>
        <location evidence="1">Cytoplasm</location>
    </subcellularLocation>
</comment>
<name>A0A4U0WI48_9PEZI</name>
<keyword evidence="5" id="KW-0479">Metal-binding</keyword>
<evidence type="ECO:0000256" key="6">
    <source>
        <dbReference type="ARBA" id="ARBA00022840"/>
    </source>
</evidence>